<dbReference type="Pfam" id="PF16873">
    <property type="entry name" value="AbiGii_2"/>
    <property type="match status" value="1"/>
</dbReference>
<evidence type="ECO:0000313" key="2">
    <source>
        <dbReference type="Proteomes" id="UP001211421"/>
    </source>
</evidence>
<organism evidence="1 2">
    <name type="scientific">Ruminococcus bicirculans</name>
    <name type="common">ex Wegman et al. 2014</name>
    <dbReference type="NCBI Taxonomy" id="1160721"/>
    <lineage>
        <taxon>Bacteria</taxon>
        <taxon>Bacillati</taxon>
        <taxon>Bacillota</taxon>
        <taxon>Clostridia</taxon>
        <taxon>Eubacteriales</taxon>
        <taxon>Oscillospiraceae</taxon>
        <taxon>Ruminococcus</taxon>
    </lineage>
</organism>
<comment type="caution">
    <text evidence="1">The sequence shown here is derived from an EMBL/GenBank/DDBJ whole genome shotgun (WGS) entry which is preliminary data.</text>
</comment>
<dbReference type="RefSeq" id="WP_195552201.1">
    <property type="nucleotide sequence ID" value="NZ_JADMNX010000012.1"/>
</dbReference>
<sequence>MFVDFNKVFGKTPQTELKIPQALIDQLSSKLPDGFIYVVDSNNNLTISHDGKKDLKYTISGMTLEPTDQQKEILGDDFSFDDIMNLSYNSQKPVPVRFKDDKYVNINGTDISIEQLSYNPFKPYELVIDSTYIYPSPLPPAFTIKIGSENTKIELSIKRIPNDSLDTMAFKSDDSKCLSIIYYLNPDKHFFSMTMNISLDKANTVQEIIEAIEIYNAFIEGKGYIFDSVIDARLDTKNASRYDDEAFEFWKKVKELEDILGVVFDPHGNELEFNDVCDIEEIYQNLINKAPIRRNTSINSITSKWEVQKDGIVEDTLGKPIYFEFDGRSTVKLFAQEIELPCIVGIFNAVLSRYEKNEATNECTIFLENESDEKQMYTSTLRFLNKEELLKYKAETKDRIVQFRDAKKRHEYLIREQ</sequence>
<name>A0AAW6E2R6_9FIRM</name>
<dbReference type="InterPro" id="IPR031707">
    <property type="entry name" value="AbiGii_2"/>
</dbReference>
<dbReference type="AlphaFoldDB" id="A0AAW6E2R6"/>
<proteinExistence type="predicted"/>
<accession>A0AAW6E2R6</accession>
<dbReference type="EMBL" id="JAQMLS010000012">
    <property type="protein sequence ID" value="MDB8743106.1"/>
    <property type="molecule type" value="Genomic_DNA"/>
</dbReference>
<protein>
    <submittedName>
        <fullName evidence="1">Abortive infection system toxin AbiGii family protein</fullName>
    </submittedName>
</protein>
<dbReference type="Proteomes" id="UP001211421">
    <property type="component" value="Unassembled WGS sequence"/>
</dbReference>
<reference evidence="1" key="1">
    <citation type="submission" date="2023-01" db="EMBL/GenBank/DDBJ databases">
        <title>Human gut microbiome strain richness.</title>
        <authorList>
            <person name="Chen-Liaw A."/>
        </authorList>
    </citation>
    <scope>NUCLEOTIDE SEQUENCE</scope>
    <source>
        <strain evidence="1">D59st1_B8_D59t2_181005</strain>
    </source>
</reference>
<evidence type="ECO:0000313" key="1">
    <source>
        <dbReference type="EMBL" id="MDB8743106.1"/>
    </source>
</evidence>
<gene>
    <name evidence="1" type="ORF">PNV70_13640</name>
</gene>